<reference evidence="4" key="1">
    <citation type="journal article" date="2006" name="Proc. Natl. Acad. Sci. U.S.A.">
        <title>Genome analysis of the smallest free-living eukaryote Ostreococcus tauri unveils many unique features.</title>
        <authorList>
            <person name="Derelle E."/>
            <person name="Ferraz C."/>
            <person name="Rombauts S."/>
            <person name="Rouze P."/>
            <person name="Worden A.Z."/>
            <person name="Robbens S."/>
            <person name="Partensky F."/>
            <person name="Degroeve S."/>
            <person name="Echeynie S."/>
            <person name="Cooke R."/>
            <person name="Saeys Y."/>
            <person name="Wuyts J."/>
            <person name="Jabbari K."/>
            <person name="Bowler C."/>
            <person name="Panaud O."/>
            <person name="Piegu B."/>
            <person name="Ball S.G."/>
            <person name="Ral J.-P."/>
            <person name="Bouget F.-Y."/>
            <person name="Piganeau G."/>
            <person name="De Baets B."/>
            <person name="Picard A."/>
            <person name="Delseny M."/>
            <person name="Demaille J."/>
            <person name="Van de Peer Y."/>
            <person name="Moreau H."/>
        </authorList>
    </citation>
    <scope>NUCLEOTIDE SEQUENCE [LARGE SCALE GENOMIC DNA]</scope>
    <source>
        <strain evidence="4">OTTH 0595 / CCAP 157/2 / RCC745</strain>
    </source>
</reference>
<dbReference type="AlphaFoldDB" id="A0A090M8L9"/>
<dbReference type="GeneID" id="34946061"/>
<dbReference type="RefSeq" id="XP_022840997.1">
    <property type="nucleotide sequence ID" value="XM_022983594.1"/>
</dbReference>
<gene>
    <name evidence="3" type="ORF">OT_ostta08g02520</name>
</gene>
<accession>A0A090M8L9</accession>
<feature type="transmembrane region" description="Helical" evidence="2">
    <location>
        <begin position="227"/>
        <end position="246"/>
    </location>
</feature>
<feature type="region of interest" description="Disordered" evidence="1">
    <location>
        <begin position="1"/>
        <end position="75"/>
    </location>
</feature>
<dbReference type="KEGG" id="ota:OT_ostta08g02520"/>
<evidence type="ECO:0000256" key="1">
    <source>
        <dbReference type="SAM" id="MobiDB-lite"/>
    </source>
</evidence>
<sequence>MTARGRSRGRRAASGTTVTTGDRDGRARSRRRTRTGPGKNSSRRDGTTSTERGWTSGSEDEGRGRPGGTSSRYESPLGGVGARLGAYVAHAWDARVVELSAENAARWPMCLAIAIDKTSSARACAMIASAFALVWVLSSLNASGEDSVLASAASRALNPLSVFVLCEFNVLVTAFVVLYPVTYAQAVIDEREGVEESDTLRSLKLPAIFAEFAVGSKVAMSRLGRSVVRDFALFIVVYLSVAGHWLSLDDDGPIGASSVHEMEGGISVHSLLQ</sequence>
<keyword evidence="2" id="KW-0812">Transmembrane</keyword>
<feature type="transmembrane region" description="Helical" evidence="2">
    <location>
        <begin position="123"/>
        <end position="140"/>
    </location>
</feature>
<evidence type="ECO:0000256" key="2">
    <source>
        <dbReference type="SAM" id="Phobius"/>
    </source>
</evidence>
<dbReference type="EMBL" id="CAID01000008">
    <property type="protein sequence ID" value="CEG01503.1"/>
    <property type="molecule type" value="Genomic_DNA"/>
</dbReference>
<feature type="compositionally biased region" description="Basic residues" evidence="1">
    <location>
        <begin position="1"/>
        <end position="11"/>
    </location>
</feature>
<keyword evidence="4" id="KW-1185">Reference proteome</keyword>
<reference evidence="3 4" key="2">
    <citation type="journal article" date="2014" name="BMC Genomics">
        <title>An improved genome of the model marine alga Ostreococcus tauri unfolds by assessing Illumina de novo assemblies.</title>
        <authorList>
            <person name="Blanc-Mathieu R."/>
            <person name="Verhelst B."/>
            <person name="Derelle E."/>
            <person name="Rombauts S."/>
            <person name="Bouget F.Y."/>
            <person name="Carre I."/>
            <person name="Chateau A."/>
            <person name="Eyre-Walker A."/>
            <person name="Grimsley N."/>
            <person name="Moreau H."/>
            <person name="Piegu B."/>
            <person name="Rivals E."/>
            <person name="Schackwitz W."/>
            <person name="Van de Peer Y."/>
            <person name="Piganeau G."/>
        </authorList>
    </citation>
    <scope>NUCLEOTIDE SEQUENCE [LARGE SCALE GENOMIC DNA]</scope>
    <source>
        <strain evidence="4">OTTH 0595 / CCAP 157/2 / RCC745</strain>
    </source>
</reference>
<proteinExistence type="predicted"/>
<feature type="transmembrane region" description="Helical" evidence="2">
    <location>
        <begin position="160"/>
        <end position="181"/>
    </location>
</feature>
<feature type="compositionally biased region" description="Polar residues" evidence="1">
    <location>
        <begin position="47"/>
        <end position="57"/>
    </location>
</feature>
<dbReference type="InParanoid" id="A0A090M8L9"/>
<protein>
    <submittedName>
        <fullName evidence="3">Unnamed product</fullName>
    </submittedName>
</protein>
<comment type="caution">
    <text evidence="3">The sequence shown here is derived from an EMBL/GenBank/DDBJ whole genome shotgun (WGS) entry which is preliminary data.</text>
</comment>
<organism evidence="3 4">
    <name type="scientific">Ostreococcus tauri</name>
    <name type="common">Marine green alga</name>
    <dbReference type="NCBI Taxonomy" id="70448"/>
    <lineage>
        <taxon>Eukaryota</taxon>
        <taxon>Viridiplantae</taxon>
        <taxon>Chlorophyta</taxon>
        <taxon>Mamiellophyceae</taxon>
        <taxon>Mamiellales</taxon>
        <taxon>Bathycoccaceae</taxon>
        <taxon>Ostreococcus</taxon>
    </lineage>
</organism>
<keyword evidence="2" id="KW-0472">Membrane</keyword>
<keyword evidence="2" id="KW-1133">Transmembrane helix</keyword>
<dbReference type="OrthoDB" id="497970at2759"/>
<evidence type="ECO:0000313" key="4">
    <source>
        <dbReference type="Proteomes" id="UP000009170"/>
    </source>
</evidence>
<name>A0A090M8L9_OSTTA</name>
<evidence type="ECO:0000313" key="3">
    <source>
        <dbReference type="EMBL" id="CEG01503.1"/>
    </source>
</evidence>
<dbReference type="Proteomes" id="UP000009170">
    <property type="component" value="Unassembled WGS sequence"/>
</dbReference>